<dbReference type="InterPro" id="IPR030458">
    <property type="entry name" value="Glyco_hydro_31_AS"/>
</dbReference>
<dbReference type="Proteomes" id="UP000621436">
    <property type="component" value="Unassembled WGS sequence"/>
</dbReference>
<feature type="domain" description="Glycoside hydrolase family 31 TIM barrel" evidence="5">
    <location>
        <begin position="252"/>
        <end position="577"/>
    </location>
</feature>
<evidence type="ECO:0000256" key="1">
    <source>
        <dbReference type="ARBA" id="ARBA00007806"/>
    </source>
</evidence>
<evidence type="ECO:0000313" key="10">
    <source>
        <dbReference type="Proteomes" id="UP000621436"/>
    </source>
</evidence>
<reference evidence="9" key="1">
    <citation type="submission" date="2020-11" db="EMBL/GenBank/DDBJ databases">
        <title>Halonatronomonas betainensis gen. nov., sp. nov. a novel haloalkaliphilic representative of the family Halanaerobiacae capable of betaine degradation.</title>
        <authorList>
            <person name="Boltyanskaya Y."/>
            <person name="Kevbrin V."/>
            <person name="Detkova E."/>
            <person name="Grouzdev D.S."/>
            <person name="Koziaeva V."/>
            <person name="Zhilina T."/>
        </authorList>
    </citation>
    <scope>NUCLEOTIDE SEQUENCE</scope>
    <source>
        <strain evidence="9">Z-7014</strain>
    </source>
</reference>
<gene>
    <name evidence="9" type="ORF">I0Q91_10315</name>
</gene>
<dbReference type="InterPro" id="IPR048395">
    <property type="entry name" value="Glyco_hydro_31_C"/>
</dbReference>
<dbReference type="Gene3D" id="2.60.40.1760">
    <property type="entry name" value="glycosyl hydrolase (family 31)"/>
    <property type="match status" value="1"/>
</dbReference>
<evidence type="ECO:0000256" key="2">
    <source>
        <dbReference type="ARBA" id="ARBA00022801"/>
    </source>
</evidence>
<dbReference type="InterPro" id="IPR011013">
    <property type="entry name" value="Gal_mutarotase_sf_dom"/>
</dbReference>
<dbReference type="PANTHER" id="PTHR22762">
    <property type="entry name" value="ALPHA-GLUCOSIDASE"/>
    <property type="match status" value="1"/>
</dbReference>
<keyword evidence="2 4" id="KW-0378">Hydrolase</keyword>
<dbReference type="CDD" id="cd06604">
    <property type="entry name" value="GH31_glucosidase_II_MalA"/>
    <property type="match status" value="1"/>
</dbReference>
<dbReference type="Pfam" id="PF01055">
    <property type="entry name" value="Glyco_hydro_31_2nd"/>
    <property type="match status" value="1"/>
</dbReference>
<dbReference type="InterPro" id="IPR017853">
    <property type="entry name" value="GH"/>
</dbReference>
<dbReference type="EMBL" id="JADPIE010000005">
    <property type="protein sequence ID" value="MBF8437476.1"/>
    <property type="molecule type" value="Genomic_DNA"/>
</dbReference>
<evidence type="ECO:0000256" key="4">
    <source>
        <dbReference type="RuleBase" id="RU361185"/>
    </source>
</evidence>
<evidence type="ECO:0000313" key="9">
    <source>
        <dbReference type="EMBL" id="MBF8437476.1"/>
    </source>
</evidence>
<evidence type="ECO:0000259" key="6">
    <source>
        <dbReference type="Pfam" id="PF13802"/>
    </source>
</evidence>
<dbReference type="InterPro" id="IPR025887">
    <property type="entry name" value="Glyco_hydro_31_N_dom"/>
</dbReference>
<keyword evidence="10" id="KW-1185">Reference proteome</keyword>
<dbReference type="InterPro" id="IPR013780">
    <property type="entry name" value="Glyco_hydro_b"/>
</dbReference>
<dbReference type="RefSeq" id="WP_270454456.1">
    <property type="nucleotide sequence ID" value="NZ_JADPIE010000005.1"/>
</dbReference>
<dbReference type="Pfam" id="PF21365">
    <property type="entry name" value="Glyco_hydro_31_3rd"/>
    <property type="match status" value="1"/>
</dbReference>
<dbReference type="Pfam" id="PF13802">
    <property type="entry name" value="Gal_mutarotas_2"/>
    <property type="match status" value="1"/>
</dbReference>
<evidence type="ECO:0000256" key="3">
    <source>
        <dbReference type="ARBA" id="ARBA00023295"/>
    </source>
</evidence>
<name>A0A931AWP6_9FIRM</name>
<evidence type="ECO:0000259" key="8">
    <source>
        <dbReference type="Pfam" id="PF21365"/>
    </source>
</evidence>
<dbReference type="Pfam" id="PF17137">
    <property type="entry name" value="DUF5110"/>
    <property type="match status" value="1"/>
</dbReference>
<dbReference type="SUPFAM" id="SSF51445">
    <property type="entry name" value="(Trans)glycosidases"/>
    <property type="match status" value="1"/>
</dbReference>
<feature type="domain" description="Glycoside hydrolase family 31 N-terminal" evidence="6">
    <location>
        <begin position="44"/>
        <end position="210"/>
    </location>
</feature>
<dbReference type="CDD" id="cd14752">
    <property type="entry name" value="GH31_N"/>
    <property type="match status" value="1"/>
</dbReference>
<accession>A0A931AWP6</accession>
<evidence type="ECO:0000259" key="7">
    <source>
        <dbReference type="Pfam" id="PF17137"/>
    </source>
</evidence>
<organism evidence="9 10">
    <name type="scientific">Halonatronomonas betaini</name>
    <dbReference type="NCBI Taxonomy" id="2778430"/>
    <lineage>
        <taxon>Bacteria</taxon>
        <taxon>Bacillati</taxon>
        <taxon>Bacillota</taxon>
        <taxon>Clostridia</taxon>
        <taxon>Halanaerobiales</taxon>
        <taxon>Halarsenatibacteraceae</taxon>
        <taxon>Halonatronomonas</taxon>
    </lineage>
</organism>
<dbReference type="InterPro" id="IPR033403">
    <property type="entry name" value="DUF5110"/>
</dbReference>
<dbReference type="GO" id="GO:0030246">
    <property type="term" value="F:carbohydrate binding"/>
    <property type="evidence" value="ECO:0007669"/>
    <property type="project" value="InterPro"/>
</dbReference>
<comment type="caution">
    <text evidence="9">The sequence shown here is derived from an EMBL/GenBank/DDBJ whole genome shotgun (WGS) entry which is preliminary data.</text>
</comment>
<dbReference type="GO" id="GO:0004553">
    <property type="term" value="F:hydrolase activity, hydrolyzing O-glycosyl compounds"/>
    <property type="evidence" value="ECO:0007669"/>
    <property type="project" value="InterPro"/>
</dbReference>
<dbReference type="InterPro" id="IPR000322">
    <property type="entry name" value="Glyco_hydro_31_TIM"/>
</dbReference>
<feature type="domain" description="DUF5110" evidence="7">
    <location>
        <begin position="687"/>
        <end position="757"/>
    </location>
</feature>
<evidence type="ECO:0000259" key="5">
    <source>
        <dbReference type="Pfam" id="PF01055"/>
    </source>
</evidence>
<dbReference type="PANTHER" id="PTHR22762:SF166">
    <property type="entry name" value="ALPHA-GLUCOSIDASE"/>
    <property type="match status" value="1"/>
</dbReference>
<dbReference type="AlphaFoldDB" id="A0A931AWP6"/>
<dbReference type="GO" id="GO:0005975">
    <property type="term" value="P:carbohydrate metabolic process"/>
    <property type="evidence" value="ECO:0007669"/>
    <property type="project" value="InterPro"/>
</dbReference>
<dbReference type="SUPFAM" id="SSF74650">
    <property type="entry name" value="Galactose mutarotase-like"/>
    <property type="match status" value="1"/>
</dbReference>
<sequence>MNSEAIKDRDQLDEEKVFKFLANPESVRENPTGLSIYFADKEIELIWYRPGLVRVLIDERDELDDEPSTPAVIADFDEVELNYFYREEQVRVSGPELEVRVQLDPFGLLFFDKDENLLQADFPGQAYGFNRGEVEINKVLKSNERIYGLGEKTGFLDKRGKSYEMWNTDTFDAHVPSTDPLYISVPFYLSLDGQLSFGLYFDNSYRTEFDLGADQDEILSIQAAGGRIDYYFIAADEVKDVVKKYTWLTGRTPLPPLWSLGHHQSRYSYYPEERVYELANRFREEEIPCDVIHLDIHYMDDYRVFTWDEDKFPDPESMLTDLEDAGFKLVNIVDPGVKKDPEYEVYRSGQINDFFCRYLDGKLYSGDVWPGESVFPDFTETVVRDWWRDLHEEMIEQGVKGFWNDMNEPAVFNETATMDEMIEHKNDGDPGPHKRFHNLYGFFEAMATNQALEKFLNERPFVLSRAAFAGSQRYSAVWTGDNRSFWEHIELSIPMITNMGISGLGFAGCDVGGFTGDTSGELLTRWYQLGAFMPFFRNHTTVGSKDQEPWAFGEPYTSIIREYIELRYHFLPQIYKLFYEQSQSGLPVWRPLFFHHQDDEKTYNISDQVLVGENIMLAPVMRPDRAERLVYFPEGNWYDFWTGEIYEGGRSYLYQAELDRLPLFIKAGSSYMTMEPVQYVDGSFSDLTLNIVLDEDGFEFEGNIYEDDGFSFEYQQDNYNLIEYKVSAEGNGLRLEFNNKKTGFESELDNLQIRILNLDSESVEITFNGEDIRDEDYFYQGDDLLISLPYQEEGSMLINSL</sequence>
<dbReference type="SUPFAM" id="SSF51011">
    <property type="entry name" value="Glycosyl hydrolase domain"/>
    <property type="match status" value="1"/>
</dbReference>
<dbReference type="Gene3D" id="3.20.20.80">
    <property type="entry name" value="Glycosidases"/>
    <property type="match status" value="1"/>
</dbReference>
<dbReference type="Gene3D" id="2.60.40.1180">
    <property type="entry name" value="Golgi alpha-mannosidase II"/>
    <property type="match status" value="2"/>
</dbReference>
<keyword evidence="3 4" id="KW-0326">Glycosidase</keyword>
<proteinExistence type="inferred from homology"/>
<protein>
    <submittedName>
        <fullName evidence="9">Glycoside hydrolase family 31 protein</fullName>
    </submittedName>
</protein>
<dbReference type="PROSITE" id="PS00129">
    <property type="entry name" value="GLYCOSYL_HYDROL_F31_1"/>
    <property type="match status" value="1"/>
</dbReference>
<feature type="domain" description="Glycosyl hydrolase family 31 C-terminal" evidence="8">
    <location>
        <begin position="585"/>
        <end position="669"/>
    </location>
</feature>
<comment type="similarity">
    <text evidence="1 4">Belongs to the glycosyl hydrolase 31 family.</text>
</comment>